<dbReference type="InterPro" id="IPR014729">
    <property type="entry name" value="Rossmann-like_a/b/a_fold"/>
</dbReference>
<dbReference type="STRING" id="1796497.GCE9029_02466"/>
<reference evidence="7" key="1">
    <citation type="submission" date="2016-02" db="EMBL/GenBank/DDBJ databases">
        <authorList>
            <person name="Rodrigo-Torres Lidia"/>
            <person name="Arahal R.David."/>
        </authorList>
    </citation>
    <scope>NUCLEOTIDE SEQUENCE [LARGE SCALE GENOMIC DNA]</scope>
    <source>
        <strain evidence="7">CECT 9029</strain>
    </source>
</reference>
<dbReference type="Pfam" id="PF01012">
    <property type="entry name" value="ETF"/>
    <property type="match status" value="1"/>
</dbReference>
<evidence type="ECO:0000256" key="1">
    <source>
        <dbReference type="ARBA" id="ARBA00007557"/>
    </source>
</evidence>
<sequence length="258" mass="27477">MSDNPNILVLVSAGQHPLSGRPRRAERDAKALEMALTQSESAMVLFAGDPQSPAIREYLGMGVSKVNVLKQPEGADTSAALADFVKSQKPQLVFCGARAEQGESSGMVPYLVADGLGAAVVPEVVDVMEQTDSHVEVLQALAGGQRRKLRVELPAVLIASASAPAARQSAFTKARDGLVNVLEVEVKMDLEQQGWKWQPAKKRPKRTKTVAAKASSRDRFKAATAAPASSGGKVMMNPSPQEAAEAILKLLEEKGLRK</sequence>
<proteinExistence type="inferred from homology"/>
<keyword evidence="2" id="KW-0813">Transport</keyword>
<name>A0A128F338_9GAMM</name>
<evidence type="ECO:0000313" key="7">
    <source>
        <dbReference type="Proteomes" id="UP000071641"/>
    </source>
</evidence>
<dbReference type="GO" id="GO:0009055">
    <property type="term" value="F:electron transfer activity"/>
    <property type="evidence" value="ECO:0007669"/>
    <property type="project" value="InterPro"/>
</dbReference>
<dbReference type="InterPro" id="IPR014730">
    <property type="entry name" value="ETF_a/b_N"/>
</dbReference>
<evidence type="ECO:0000256" key="2">
    <source>
        <dbReference type="ARBA" id="ARBA00022448"/>
    </source>
</evidence>
<comment type="similarity">
    <text evidence="1">Belongs to the ETF beta-subunit/FixA family.</text>
</comment>
<dbReference type="SUPFAM" id="SSF52402">
    <property type="entry name" value="Adenine nucleotide alpha hydrolases-like"/>
    <property type="match status" value="1"/>
</dbReference>
<evidence type="ECO:0000256" key="3">
    <source>
        <dbReference type="ARBA" id="ARBA00022982"/>
    </source>
</evidence>
<dbReference type="SMART" id="SM00893">
    <property type="entry name" value="ETF"/>
    <property type="match status" value="1"/>
</dbReference>
<protein>
    <submittedName>
        <fullName evidence="6">Electron transfer flavoprotein domain protein</fullName>
    </submittedName>
</protein>
<accession>A0A128F338</accession>
<gene>
    <name evidence="6" type="ORF">GCE9029_02466</name>
</gene>
<evidence type="ECO:0000313" key="6">
    <source>
        <dbReference type="EMBL" id="CZF81212.1"/>
    </source>
</evidence>
<dbReference type="AlphaFoldDB" id="A0A128F338"/>
<dbReference type="InterPro" id="IPR012255">
    <property type="entry name" value="ETF_b"/>
</dbReference>
<dbReference type="OrthoDB" id="5598152at2"/>
<dbReference type="Gene3D" id="3.40.50.620">
    <property type="entry name" value="HUPs"/>
    <property type="match status" value="1"/>
</dbReference>
<evidence type="ECO:0000259" key="5">
    <source>
        <dbReference type="SMART" id="SM00893"/>
    </source>
</evidence>
<keyword evidence="7" id="KW-1185">Reference proteome</keyword>
<dbReference type="PANTHER" id="PTHR21294:SF8">
    <property type="entry name" value="ELECTRON TRANSFER FLAVOPROTEIN SUBUNIT BETA"/>
    <property type="match status" value="1"/>
</dbReference>
<feature type="domain" description="Electron transfer flavoprotein alpha/beta-subunit N-terminal" evidence="5">
    <location>
        <begin position="13"/>
        <end position="186"/>
    </location>
</feature>
<feature type="compositionally biased region" description="Basic residues" evidence="4">
    <location>
        <begin position="199"/>
        <end position="208"/>
    </location>
</feature>
<dbReference type="PANTHER" id="PTHR21294">
    <property type="entry name" value="ELECTRON TRANSFER FLAVOPROTEIN BETA-SUBUNIT"/>
    <property type="match status" value="1"/>
</dbReference>
<keyword evidence="3" id="KW-0249">Electron transport</keyword>
<evidence type="ECO:0000256" key="4">
    <source>
        <dbReference type="SAM" id="MobiDB-lite"/>
    </source>
</evidence>
<dbReference type="EMBL" id="FIZX01000002">
    <property type="protein sequence ID" value="CZF81212.1"/>
    <property type="molecule type" value="Genomic_DNA"/>
</dbReference>
<organism evidence="6 7">
    <name type="scientific">Grimontia celer</name>
    <dbReference type="NCBI Taxonomy" id="1796497"/>
    <lineage>
        <taxon>Bacteria</taxon>
        <taxon>Pseudomonadati</taxon>
        <taxon>Pseudomonadota</taxon>
        <taxon>Gammaproteobacteria</taxon>
        <taxon>Vibrionales</taxon>
        <taxon>Vibrionaceae</taxon>
        <taxon>Grimontia</taxon>
    </lineage>
</organism>
<feature type="region of interest" description="Disordered" evidence="4">
    <location>
        <begin position="197"/>
        <end position="237"/>
    </location>
</feature>
<dbReference type="Proteomes" id="UP000071641">
    <property type="component" value="Unassembled WGS sequence"/>
</dbReference>